<proteinExistence type="predicted"/>
<sequence>MCCGDSSDYDQPQPQNFQGSLPPRPQQQQRVDHYERKRVQAHATQAAHSYGWGGQRTRDSYLEPSLGDALYGLPGSDFRHLPAPAAAATRPPQNYAVQRRKPVADDPHQQRRPNTIYYPRPPQQQQPGGSGSSGAVPITPKPSYHGDQRRQPVLQPQPARYRVHPQRPSPPPGMREQPTRVPPMSSAPVIRRDIVINGIDPHVHHPEPQAAAFGYADFEPQKLVRRDSNGVSECGSDDDRDDPDAWRRHNVSPDIASSREKISHNLYDHMGLGYGRSGGAF</sequence>
<evidence type="ECO:0000313" key="3">
    <source>
        <dbReference type="Proteomes" id="UP000293360"/>
    </source>
</evidence>
<dbReference type="EMBL" id="QJNU01000277">
    <property type="protein sequence ID" value="RYP03186.1"/>
    <property type="molecule type" value="Genomic_DNA"/>
</dbReference>
<dbReference type="OrthoDB" id="4767118at2759"/>
<gene>
    <name evidence="2" type="ORF">DL764_005335</name>
</gene>
<comment type="caution">
    <text evidence="2">The sequence shown here is derived from an EMBL/GenBank/DDBJ whole genome shotgun (WGS) entry which is preliminary data.</text>
</comment>
<organism evidence="2 3">
    <name type="scientific">Monosporascus ibericus</name>
    <dbReference type="NCBI Taxonomy" id="155417"/>
    <lineage>
        <taxon>Eukaryota</taxon>
        <taxon>Fungi</taxon>
        <taxon>Dikarya</taxon>
        <taxon>Ascomycota</taxon>
        <taxon>Pezizomycotina</taxon>
        <taxon>Sordariomycetes</taxon>
        <taxon>Xylariomycetidae</taxon>
        <taxon>Xylariales</taxon>
        <taxon>Xylariales incertae sedis</taxon>
        <taxon>Monosporascus</taxon>
    </lineage>
</organism>
<keyword evidence="3" id="KW-1185">Reference proteome</keyword>
<feature type="region of interest" description="Disordered" evidence="1">
    <location>
        <begin position="1"/>
        <end position="186"/>
    </location>
</feature>
<accession>A0A4Q4T9F6</accession>
<feature type="compositionally biased region" description="Polar residues" evidence="1">
    <location>
        <begin position="9"/>
        <end position="19"/>
    </location>
</feature>
<feature type="region of interest" description="Disordered" evidence="1">
    <location>
        <begin position="227"/>
        <end position="262"/>
    </location>
</feature>
<name>A0A4Q4T9F6_9PEZI</name>
<feature type="compositionally biased region" description="Low complexity" evidence="1">
    <location>
        <begin position="82"/>
        <end position="92"/>
    </location>
</feature>
<dbReference type="Proteomes" id="UP000293360">
    <property type="component" value="Unassembled WGS sequence"/>
</dbReference>
<evidence type="ECO:0000256" key="1">
    <source>
        <dbReference type="SAM" id="MobiDB-lite"/>
    </source>
</evidence>
<protein>
    <submittedName>
        <fullName evidence="2">Uncharacterized protein</fullName>
    </submittedName>
</protein>
<evidence type="ECO:0000313" key="2">
    <source>
        <dbReference type="EMBL" id="RYP03186.1"/>
    </source>
</evidence>
<reference evidence="2 3" key="1">
    <citation type="submission" date="2018-06" db="EMBL/GenBank/DDBJ databases">
        <title>Complete Genomes of Monosporascus.</title>
        <authorList>
            <person name="Robinson A.J."/>
            <person name="Natvig D.O."/>
        </authorList>
    </citation>
    <scope>NUCLEOTIDE SEQUENCE [LARGE SCALE GENOMIC DNA]</scope>
    <source>
        <strain evidence="2 3">CBS 110550</strain>
    </source>
</reference>
<dbReference type="AlphaFoldDB" id="A0A4Q4T9F6"/>